<dbReference type="GO" id="GO:0003887">
    <property type="term" value="F:DNA-directed DNA polymerase activity"/>
    <property type="evidence" value="ECO:0007669"/>
    <property type="project" value="UniProtKB-KW"/>
</dbReference>
<evidence type="ECO:0000256" key="1">
    <source>
        <dbReference type="ARBA" id="ARBA00022670"/>
    </source>
</evidence>
<dbReference type="Proteomes" id="UP000326396">
    <property type="component" value="Unassembled WGS sequence"/>
</dbReference>
<evidence type="ECO:0000259" key="16">
    <source>
        <dbReference type="PROSITE" id="PS50994"/>
    </source>
</evidence>
<dbReference type="InterPro" id="IPR041588">
    <property type="entry name" value="Integrase_H2C2"/>
</dbReference>
<dbReference type="CDD" id="cd09274">
    <property type="entry name" value="RNase_HI_RT_Ty3"/>
    <property type="match status" value="1"/>
</dbReference>
<dbReference type="AlphaFoldDB" id="A0A5N6L9M2"/>
<evidence type="ECO:0000256" key="12">
    <source>
        <dbReference type="ARBA" id="ARBA00022932"/>
    </source>
</evidence>
<keyword evidence="18" id="KW-1185">Reference proteome</keyword>
<sequence length="848" mass="98123">MVPLFSPSRICDPDITKSGLTQTAIVKTAFRTHSGHYEFKVMPFGLTNAPTTFQDVMNDLFRPLLWRFILVFFDDILIYSENMECHLKHLDQTFRLLSEYHFFAKFKKCCFGQSKFVLLGHVIHLVGFTWNRKKYQQSWPVPTNVKEALSTAPVLKLPDIQNPLVVECDASSDGVGAILSQDNHPVAYFSKGFCISNSYKSAYERELLALVLAVQKSSHLWGRHFYIRTDHYTLRFLLEQRITTPEQQRMLLKLMPYDISICHKPGEKIKANPAALPDYVFTGQLLFYKQRMVIPQFLDLQSRLLQEAHNTPVGGHGGFLKAFKRLSLQYFWPNMKQDVRLYVQQCFTCQQQTYQTLSPAGLLPPLPIPTLFGKTSQWILLLVFPAQASSTLFLLWWIALANIDNIKAGLLLDAHTKIIIDQLQANPAALPDYVFTGQLLFYKQRMVIPQFLDLQSRTFVFMFNNASLASNKRTKLCPHWFVTTLPIPTRIWEDISMDFIVGLPRSGKFDTILVVVDCLSKDAIFLSHFWQELFRLSQTKLKLRTSYHPQTDGQTEVLNRCLEANFRCLAHEQPLKWSSFLAWAEYSYNTGYHTATGLTPFTAVYGRNPPALLPYVLGDTNNAELENQLMEKDDMLKLLRRISAQDQMRTQANTKRRDITFQVGGYVFLKLQPYRQRSLAKRKYEKLSPRFFGPYRIIRVVGPVAYELELPMDARIHPIFHVSLLKPVHGPVPSGPVASLPISKDWELELTPQAVLDHRWISEAGQRVLELLISWVNRPLDEANWESYDLLVEQFPHFHLEDKTSYGEGCNDTIPLQVYKRKRKRMQHVEREIDMEQLNSIFEFHLDP</sequence>
<keyword evidence="13" id="KW-0238">DNA-binding</keyword>
<gene>
    <name evidence="17" type="ORF">E3N88_45275</name>
</gene>
<dbReference type="EMBL" id="SZYD01002244">
    <property type="protein sequence ID" value="KAC9774269.1"/>
    <property type="molecule type" value="Genomic_DNA"/>
</dbReference>
<dbReference type="InterPro" id="IPR043128">
    <property type="entry name" value="Rev_trsase/Diguanyl_cyclase"/>
</dbReference>
<dbReference type="InterPro" id="IPR043502">
    <property type="entry name" value="DNA/RNA_pol_sf"/>
</dbReference>
<dbReference type="Gene3D" id="1.10.340.70">
    <property type="match status" value="1"/>
</dbReference>
<evidence type="ECO:0000256" key="14">
    <source>
        <dbReference type="ARBA" id="ARBA00023172"/>
    </source>
</evidence>
<dbReference type="GO" id="GO:0003964">
    <property type="term" value="F:RNA-directed DNA polymerase activity"/>
    <property type="evidence" value="ECO:0007669"/>
    <property type="project" value="UniProtKB-KW"/>
</dbReference>
<evidence type="ECO:0000256" key="13">
    <source>
        <dbReference type="ARBA" id="ARBA00023125"/>
    </source>
</evidence>
<dbReference type="GO" id="GO:0006310">
    <property type="term" value="P:DNA recombination"/>
    <property type="evidence" value="ECO:0007669"/>
    <property type="project" value="UniProtKB-KW"/>
</dbReference>
<dbReference type="GO" id="GO:0046872">
    <property type="term" value="F:metal ion binding"/>
    <property type="evidence" value="ECO:0007669"/>
    <property type="project" value="UniProtKB-KW"/>
</dbReference>
<dbReference type="GO" id="GO:0004190">
    <property type="term" value="F:aspartic-type endopeptidase activity"/>
    <property type="evidence" value="ECO:0007669"/>
    <property type="project" value="UniProtKB-KW"/>
</dbReference>
<dbReference type="FunFam" id="1.10.340.70:FF:000001">
    <property type="entry name" value="Retrovirus-related Pol polyprotein from transposon gypsy-like Protein"/>
    <property type="match status" value="1"/>
</dbReference>
<keyword evidence="3" id="KW-0548">Nucleotidyltransferase</keyword>
<evidence type="ECO:0000259" key="15">
    <source>
        <dbReference type="PROSITE" id="PS50878"/>
    </source>
</evidence>
<dbReference type="Gene3D" id="3.30.420.10">
    <property type="entry name" value="Ribonuclease H-like superfamily/Ribonuclease H"/>
    <property type="match status" value="1"/>
</dbReference>
<protein>
    <recommendedName>
        <fullName evidence="19">Integrase catalytic domain-containing protein</fullName>
    </recommendedName>
</protein>
<organism evidence="17 18">
    <name type="scientific">Mikania micrantha</name>
    <name type="common">bitter vine</name>
    <dbReference type="NCBI Taxonomy" id="192012"/>
    <lineage>
        <taxon>Eukaryota</taxon>
        <taxon>Viridiplantae</taxon>
        <taxon>Streptophyta</taxon>
        <taxon>Embryophyta</taxon>
        <taxon>Tracheophyta</taxon>
        <taxon>Spermatophyta</taxon>
        <taxon>Magnoliopsida</taxon>
        <taxon>eudicotyledons</taxon>
        <taxon>Gunneridae</taxon>
        <taxon>Pentapetalae</taxon>
        <taxon>asterids</taxon>
        <taxon>campanulids</taxon>
        <taxon>Asterales</taxon>
        <taxon>Asteraceae</taxon>
        <taxon>Asteroideae</taxon>
        <taxon>Heliantheae alliance</taxon>
        <taxon>Eupatorieae</taxon>
        <taxon>Mikania</taxon>
    </lineage>
</organism>
<evidence type="ECO:0000256" key="4">
    <source>
        <dbReference type="ARBA" id="ARBA00022722"/>
    </source>
</evidence>
<dbReference type="CDD" id="cd01647">
    <property type="entry name" value="RT_LTR"/>
    <property type="match status" value="1"/>
</dbReference>
<proteinExistence type="predicted"/>
<dbReference type="SUPFAM" id="SSF56672">
    <property type="entry name" value="DNA/RNA polymerases"/>
    <property type="match status" value="1"/>
</dbReference>
<dbReference type="Gene3D" id="3.10.10.10">
    <property type="entry name" value="HIV Type 1 Reverse Transcriptase, subunit A, domain 1"/>
    <property type="match status" value="1"/>
</dbReference>
<feature type="domain" description="Reverse transcriptase" evidence="15">
    <location>
        <begin position="1"/>
        <end position="123"/>
    </location>
</feature>
<evidence type="ECO:0000256" key="9">
    <source>
        <dbReference type="ARBA" id="ARBA00022842"/>
    </source>
</evidence>
<dbReference type="InterPro" id="IPR041373">
    <property type="entry name" value="RT_RNaseH"/>
</dbReference>
<keyword evidence="10" id="KW-0229">DNA integration</keyword>
<feature type="domain" description="Integrase catalytic" evidence="16">
    <location>
        <begin position="423"/>
        <end position="608"/>
    </location>
</feature>
<dbReference type="PROSITE" id="PS50994">
    <property type="entry name" value="INTEGRASE"/>
    <property type="match status" value="1"/>
</dbReference>
<keyword evidence="11" id="KW-0695">RNA-directed DNA polymerase</keyword>
<dbReference type="Gene3D" id="3.30.70.270">
    <property type="match status" value="1"/>
</dbReference>
<dbReference type="InterPro" id="IPR050951">
    <property type="entry name" value="Retrovirus_Pol_polyprotein"/>
</dbReference>
<dbReference type="GO" id="GO:0006508">
    <property type="term" value="P:proteolysis"/>
    <property type="evidence" value="ECO:0007669"/>
    <property type="project" value="UniProtKB-KW"/>
</dbReference>
<keyword evidence="6" id="KW-0064">Aspartyl protease</keyword>
<evidence type="ECO:0000313" key="18">
    <source>
        <dbReference type="Proteomes" id="UP000326396"/>
    </source>
</evidence>
<dbReference type="InterPro" id="IPR001584">
    <property type="entry name" value="Integrase_cat-core"/>
</dbReference>
<reference evidence="17 18" key="1">
    <citation type="submission" date="2019-05" db="EMBL/GenBank/DDBJ databases">
        <title>Mikania micrantha, genome provides insights into the molecular mechanism of rapid growth.</title>
        <authorList>
            <person name="Liu B."/>
        </authorList>
    </citation>
    <scope>NUCLEOTIDE SEQUENCE [LARGE SCALE GENOMIC DNA]</scope>
    <source>
        <strain evidence="17">NLD-2019</strain>
        <tissue evidence="17">Leaf</tissue>
    </source>
</reference>
<dbReference type="OrthoDB" id="1938712at2759"/>
<dbReference type="InterPro" id="IPR000477">
    <property type="entry name" value="RT_dom"/>
</dbReference>
<keyword evidence="4" id="KW-0540">Nuclease</keyword>
<evidence type="ECO:0000256" key="10">
    <source>
        <dbReference type="ARBA" id="ARBA00022908"/>
    </source>
</evidence>
<comment type="caution">
    <text evidence="17">The sequence shown here is derived from an EMBL/GenBank/DDBJ whole genome shotgun (WGS) entry which is preliminary data.</text>
</comment>
<keyword evidence="1" id="KW-0645">Protease</keyword>
<keyword evidence="12" id="KW-0239">DNA-directed DNA polymerase</keyword>
<dbReference type="PROSITE" id="PS50878">
    <property type="entry name" value="RT_POL"/>
    <property type="match status" value="1"/>
</dbReference>
<evidence type="ECO:0000256" key="5">
    <source>
        <dbReference type="ARBA" id="ARBA00022723"/>
    </source>
</evidence>
<dbReference type="InterPro" id="IPR056924">
    <property type="entry name" value="SH3_Tf2-1"/>
</dbReference>
<keyword evidence="9" id="KW-0460">Magnesium</keyword>
<dbReference type="GO" id="GO:0003677">
    <property type="term" value="F:DNA binding"/>
    <property type="evidence" value="ECO:0007669"/>
    <property type="project" value="UniProtKB-KW"/>
</dbReference>
<evidence type="ECO:0000256" key="7">
    <source>
        <dbReference type="ARBA" id="ARBA00022759"/>
    </source>
</evidence>
<dbReference type="InterPro" id="IPR012337">
    <property type="entry name" value="RNaseH-like_sf"/>
</dbReference>
<dbReference type="Pfam" id="PF00078">
    <property type="entry name" value="RVT_1"/>
    <property type="match status" value="1"/>
</dbReference>
<evidence type="ECO:0000256" key="8">
    <source>
        <dbReference type="ARBA" id="ARBA00022801"/>
    </source>
</evidence>
<keyword evidence="8" id="KW-0378">Hydrolase</keyword>
<keyword evidence="2" id="KW-0808">Transferase</keyword>
<dbReference type="InterPro" id="IPR036397">
    <property type="entry name" value="RNaseH_sf"/>
</dbReference>
<evidence type="ECO:0008006" key="19">
    <source>
        <dbReference type="Google" id="ProtNLM"/>
    </source>
</evidence>
<evidence type="ECO:0000256" key="6">
    <source>
        <dbReference type="ARBA" id="ARBA00022750"/>
    </source>
</evidence>
<dbReference type="Pfam" id="PF24626">
    <property type="entry name" value="SH3_Tf2-1"/>
    <property type="match status" value="1"/>
</dbReference>
<evidence type="ECO:0000256" key="11">
    <source>
        <dbReference type="ARBA" id="ARBA00022918"/>
    </source>
</evidence>
<evidence type="ECO:0000256" key="3">
    <source>
        <dbReference type="ARBA" id="ARBA00022695"/>
    </source>
</evidence>
<dbReference type="SUPFAM" id="SSF54160">
    <property type="entry name" value="Chromo domain-like"/>
    <property type="match status" value="1"/>
</dbReference>
<dbReference type="SUPFAM" id="SSF53098">
    <property type="entry name" value="Ribonuclease H-like"/>
    <property type="match status" value="1"/>
</dbReference>
<dbReference type="Pfam" id="PF17921">
    <property type="entry name" value="Integrase_H2C2"/>
    <property type="match status" value="1"/>
</dbReference>
<name>A0A5N6L9M2_9ASTR</name>
<accession>A0A5N6L9M2</accession>
<dbReference type="InterPro" id="IPR016197">
    <property type="entry name" value="Chromo-like_dom_sf"/>
</dbReference>
<keyword evidence="14" id="KW-0233">DNA recombination</keyword>
<dbReference type="PANTHER" id="PTHR37984:SF5">
    <property type="entry name" value="PROTEIN NYNRIN-LIKE"/>
    <property type="match status" value="1"/>
</dbReference>
<dbReference type="GO" id="GO:0015074">
    <property type="term" value="P:DNA integration"/>
    <property type="evidence" value="ECO:0007669"/>
    <property type="project" value="UniProtKB-KW"/>
</dbReference>
<keyword evidence="7" id="KW-0255">Endonuclease</keyword>
<evidence type="ECO:0000256" key="2">
    <source>
        <dbReference type="ARBA" id="ARBA00022679"/>
    </source>
</evidence>
<evidence type="ECO:0000313" key="17">
    <source>
        <dbReference type="EMBL" id="KAC9774269.1"/>
    </source>
</evidence>
<dbReference type="Pfam" id="PF17917">
    <property type="entry name" value="RT_RNaseH"/>
    <property type="match status" value="1"/>
</dbReference>
<keyword evidence="5" id="KW-0479">Metal-binding</keyword>
<dbReference type="PANTHER" id="PTHR37984">
    <property type="entry name" value="PROTEIN CBG26694"/>
    <property type="match status" value="1"/>
</dbReference>
<dbReference type="GO" id="GO:0004519">
    <property type="term" value="F:endonuclease activity"/>
    <property type="evidence" value="ECO:0007669"/>
    <property type="project" value="UniProtKB-KW"/>
</dbReference>